<comment type="similarity">
    <text evidence="2">Belongs to the dynein heavy chain family.</text>
</comment>
<evidence type="ECO:0000256" key="5">
    <source>
        <dbReference type="ARBA" id="ARBA00022737"/>
    </source>
</evidence>
<dbReference type="Gene3D" id="1.10.472.130">
    <property type="match status" value="1"/>
</dbReference>
<dbReference type="GO" id="GO:0051959">
    <property type="term" value="F:dynein light intermediate chain binding"/>
    <property type="evidence" value="ECO:0007669"/>
    <property type="project" value="InterPro"/>
</dbReference>
<dbReference type="SUPFAM" id="SSF52540">
    <property type="entry name" value="P-loop containing nucleoside triphosphate hydrolases"/>
    <property type="match status" value="2"/>
</dbReference>
<evidence type="ECO:0000256" key="3">
    <source>
        <dbReference type="ARBA" id="ARBA00022490"/>
    </source>
</evidence>
<dbReference type="Gene3D" id="1.20.920.30">
    <property type="match status" value="1"/>
</dbReference>
<dbReference type="GO" id="GO:0005930">
    <property type="term" value="C:axoneme"/>
    <property type="evidence" value="ECO:0007669"/>
    <property type="project" value="UniProtKB-SubCell"/>
</dbReference>
<dbReference type="InterPro" id="IPR026983">
    <property type="entry name" value="DHC"/>
</dbReference>
<dbReference type="Gene3D" id="1.20.920.20">
    <property type="match status" value="1"/>
</dbReference>
<gene>
    <name evidence="21" type="ORF">PHET_06163</name>
</gene>
<keyword evidence="4" id="KW-0493">Microtubule</keyword>
<evidence type="ECO:0000256" key="4">
    <source>
        <dbReference type="ARBA" id="ARBA00022701"/>
    </source>
</evidence>
<proteinExistence type="inferred from homology"/>
<keyword evidence="5" id="KW-0677">Repeat</keyword>
<dbReference type="GO" id="GO:0007018">
    <property type="term" value="P:microtubule-based movement"/>
    <property type="evidence" value="ECO:0007669"/>
    <property type="project" value="InterPro"/>
</dbReference>
<keyword evidence="22" id="KW-1185">Reference proteome</keyword>
<feature type="domain" description="Dynein heavy chain 3 AAA+ lid" evidence="20">
    <location>
        <begin position="484"/>
        <end position="572"/>
    </location>
</feature>
<keyword evidence="13" id="KW-0966">Cell projection</keyword>
<dbReference type="GO" id="GO:0005524">
    <property type="term" value="F:ATP binding"/>
    <property type="evidence" value="ECO:0007669"/>
    <property type="project" value="UniProtKB-KW"/>
</dbReference>
<organism evidence="21 22">
    <name type="scientific">Paragonimus heterotremus</name>
    <dbReference type="NCBI Taxonomy" id="100268"/>
    <lineage>
        <taxon>Eukaryota</taxon>
        <taxon>Metazoa</taxon>
        <taxon>Spiralia</taxon>
        <taxon>Lophotrochozoa</taxon>
        <taxon>Platyhelminthes</taxon>
        <taxon>Trematoda</taxon>
        <taxon>Digenea</taxon>
        <taxon>Plagiorchiida</taxon>
        <taxon>Troglotremata</taxon>
        <taxon>Troglotrematidae</taxon>
        <taxon>Paragonimus</taxon>
    </lineage>
</organism>
<feature type="region of interest" description="Disordered" evidence="15">
    <location>
        <begin position="137"/>
        <end position="178"/>
    </location>
</feature>
<dbReference type="Pfam" id="PF12780">
    <property type="entry name" value="AAA_8"/>
    <property type="match status" value="1"/>
</dbReference>
<evidence type="ECO:0000256" key="14">
    <source>
        <dbReference type="SAM" id="Coils"/>
    </source>
</evidence>
<evidence type="ECO:0000313" key="22">
    <source>
        <dbReference type="Proteomes" id="UP000748531"/>
    </source>
</evidence>
<feature type="domain" description="Dynein heavy chain AAA module D4" evidence="17">
    <location>
        <begin position="626"/>
        <end position="896"/>
    </location>
</feature>
<evidence type="ECO:0000256" key="10">
    <source>
        <dbReference type="ARBA" id="ARBA00023069"/>
    </source>
</evidence>
<keyword evidence="12" id="KW-0206">Cytoskeleton</keyword>
<dbReference type="FunFam" id="1.20.920.30:FF:000002">
    <property type="entry name" value="Dynein axonemal heavy chain 3"/>
    <property type="match status" value="1"/>
</dbReference>
<dbReference type="Pfam" id="PF17857">
    <property type="entry name" value="AAA_lid_1"/>
    <property type="match status" value="1"/>
</dbReference>
<dbReference type="Pfam" id="PF17852">
    <property type="entry name" value="Dynein_AAA_lid"/>
    <property type="match status" value="1"/>
</dbReference>
<dbReference type="InterPro" id="IPR024317">
    <property type="entry name" value="Dynein_heavy_chain_D4_dom"/>
</dbReference>
<dbReference type="Proteomes" id="UP000748531">
    <property type="component" value="Unassembled WGS sequence"/>
</dbReference>
<evidence type="ECO:0000259" key="17">
    <source>
        <dbReference type="Pfam" id="PF12780"/>
    </source>
</evidence>
<evidence type="ECO:0000256" key="12">
    <source>
        <dbReference type="ARBA" id="ARBA00023212"/>
    </source>
</evidence>
<evidence type="ECO:0000256" key="6">
    <source>
        <dbReference type="ARBA" id="ARBA00022741"/>
    </source>
</evidence>
<evidence type="ECO:0000256" key="9">
    <source>
        <dbReference type="ARBA" id="ARBA00023054"/>
    </source>
</evidence>
<reference evidence="21" key="1">
    <citation type="submission" date="2019-05" db="EMBL/GenBank/DDBJ databases">
        <title>Annotation for the trematode Paragonimus heterotremus.</title>
        <authorList>
            <person name="Choi Y.-J."/>
        </authorList>
    </citation>
    <scope>NUCLEOTIDE SEQUENCE</scope>
    <source>
        <strain evidence="21">LC</strain>
    </source>
</reference>
<keyword evidence="9 14" id="KW-0175">Coiled coil</keyword>
<feature type="domain" description="Dynein heavy chain ATP-binding dynein motor region" evidence="18">
    <location>
        <begin position="1273"/>
        <end position="1497"/>
    </location>
</feature>
<dbReference type="Pfam" id="PF12777">
    <property type="entry name" value="MT"/>
    <property type="match status" value="1"/>
</dbReference>
<evidence type="ECO:0000259" key="16">
    <source>
        <dbReference type="Pfam" id="PF12777"/>
    </source>
</evidence>
<dbReference type="GO" id="GO:0045505">
    <property type="term" value="F:dynein intermediate chain binding"/>
    <property type="evidence" value="ECO:0007669"/>
    <property type="project" value="InterPro"/>
</dbReference>
<dbReference type="FunFam" id="3.40.50.300:FF:000049">
    <property type="entry name" value="Dynein, axonemal, heavy chain 5"/>
    <property type="match status" value="1"/>
</dbReference>
<dbReference type="Pfam" id="PF12781">
    <property type="entry name" value="AAA_9"/>
    <property type="match status" value="1"/>
</dbReference>
<evidence type="ECO:0000313" key="21">
    <source>
        <dbReference type="EMBL" id="KAF5399455.1"/>
    </source>
</evidence>
<keyword evidence="8" id="KW-0243">Dynein</keyword>
<dbReference type="Gene3D" id="3.40.50.300">
    <property type="entry name" value="P-loop containing nucleotide triphosphate hydrolases"/>
    <property type="match status" value="2"/>
</dbReference>
<keyword evidence="6" id="KW-0547">Nucleotide-binding</keyword>
<accession>A0A8J4SXR6</accession>
<dbReference type="FunFam" id="3.40.50.300:FF:002141">
    <property type="entry name" value="Dynein heavy chain"/>
    <property type="match status" value="1"/>
</dbReference>
<feature type="domain" description="Dynein heavy chain coiled coil stalk" evidence="16">
    <location>
        <begin position="911"/>
        <end position="1245"/>
    </location>
</feature>
<dbReference type="GO" id="GO:0030286">
    <property type="term" value="C:dynein complex"/>
    <property type="evidence" value="ECO:0007669"/>
    <property type="project" value="UniProtKB-KW"/>
</dbReference>
<dbReference type="InterPro" id="IPR024743">
    <property type="entry name" value="Dynein_HC_stalk"/>
</dbReference>
<dbReference type="FunFam" id="1.20.920.20:FF:000001">
    <property type="entry name" value="dynein heavy chain 2, axonemal"/>
    <property type="match status" value="1"/>
</dbReference>
<protein>
    <submittedName>
        <fullName evidence="21">Dynein heavy chain 10</fullName>
    </submittedName>
</protein>
<feature type="compositionally biased region" description="Basic and acidic residues" evidence="15">
    <location>
        <begin position="27"/>
        <end position="39"/>
    </location>
</feature>
<evidence type="ECO:0000256" key="15">
    <source>
        <dbReference type="SAM" id="MobiDB-lite"/>
    </source>
</evidence>
<dbReference type="PANTHER" id="PTHR22878:SF63">
    <property type="entry name" value="DYNEIN AXONEMAL HEAVY CHAIN 10"/>
    <property type="match status" value="1"/>
</dbReference>
<keyword evidence="11" id="KW-0505">Motor protein</keyword>
<feature type="domain" description="Dynein heavy chain AAA 5 extension" evidence="19">
    <location>
        <begin position="178"/>
        <end position="262"/>
    </location>
</feature>
<keyword evidence="7" id="KW-0067">ATP-binding</keyword>
<evidence type="ECO:0000259" key="18">
    <source>
        <dbReference type="Pfam" id="PF12781"/>
    </source>
</evidence>
<comment type="caution">
    <text evidence="21">The sequence shown here is derived from an EMBL/GenBank/DDBJ whole genome shotgun (WGS) entry which is preliminary data.</text>
</comment>
<sequence>MDYIFDGILPTGISRLLTAAAAPQMGAHDRTARNSKDSDGAAGKGAGAGAGLSGMGSSKDSGSSSSCLPKIKLVLPLVRMNLIVQLCTLLRSQLDIGALPGTEKIVTEGLRHVEVETNMDVAKQSYADQATSSVSASVHSISNATSPQPQLSSNQPHLSAPPTLSHMASQGQSRESADELTMDSADVLESVFIFCLCWTFTSVVSEADQRIIDNLIKALSSLPQTDEGPDGQPVKAGTLPAHYPMLTDYIFRVDKYYWISWRSMVPVYVHDTSIPFTRILVPTVETIKLNWIVDEHLKLRYPLIVIGQTGTSKTATIESTMHSLEQDTNSRLILNFSSRTTAHDVRRMLNANVEKRAKGVYGPIPGKKLVVFIDDMNMPREDEYGTQQPIALLRVVIGRGGMYQQGSDLSWRSLKDMTYLAAIGPAGGGRQNLDPRFVSLFTVYHALPPSTDSLFTIFGSILLGHLSNGFSRKLQGFVDKFTHLSLLVYKEIRTELLPTPLKFHYTFNLRELSRLLQGLLQSSSERFKGPKKFLRLWRHECLRVFRDRMVDEEDVTIINNIILNNMNNAFSDEVNYASMDPILFGDYWAAASEEDARLYEDMQDYEVCKAIVEELLFNYRETEGNMELVLFNDALEHLGAIHRILRLDGGHALLVGVSGSGKKCLAKLAAYIANVKTFEIVLRRGYHEAEFREDLKTLYTNMSTNKDDHMFLVCEEHIRDESFLELINNMLTTGFVSALFCEDEKNAIQENLWAEAEAAIRAEAMASGTMNVLINKETVWNYFKASCASRLHLVLCMNPTGDTLRTRCRDFPGIVKCTTIDWYFPWPEQALYAVACSLIDPKFSQVPTMHWEAVVTNVVNIHKSVQTASTEFKRQLRRINYVTATNYILFITGFLKILDSKTNENIAQQKRLQGGLEKLHETAIQIEQLNVKLAVQKVVLEEKTSSCETLMAEINDATVVATTKKTQAQEKSVELAKQAKIIVAEKGEAEAALAEALPAVEAARNALDELEKNDVTEIRAFATPPKPVQMVGEALCHILQSGEISWKAARGLMADANFISTLQQMDVEAIPLKNIQNLKDLIAKRKMTYDDVRLASKAGGGFYKFVLAVITFHDVAREVRPKRERVKALEREYNKAKRDLQKLTDEVAQLEETLFSLRRQFDSAQTEMENLKKEMDVMRRQLMAAQKLTDGLGSEKERWIQELANLGREQKCLLGSSLIASAFLCYLGPFTSEFRERLLYKEWLNSIIHDGIPVTDNLRMNNLLASEVEAALWNSQGLPSDELSIQNAILTTKGPTCPVCIDPQGQASRWLKEMEKNVKDESRSIRITTQNDPNFLRTIENAIKLGLACLIEGVEESLDPALNNIIARNIRVDKGREIVMLGDREVEYDPNFRLYLVTKLSNPHFSATLYSRALIINYTVTLTGLEGQLLSALVKHEHRELEERREALILETSENKRILKELEDRLLLELATQTGNILDNWELIGTLEDTKNKAVDVSKQLAQGAIVAKDVERQRDSFRPAAR</sequence>
<evidence type="ECO:0000256" key="1">
    <source>
        <dbReference type="ARBA" id="ARBA00004430"/>
    </source>
</evidence>
<dbReference type="InterPro" id="IPR027417">
    <property type="entry name" value="P-loop_NTPase"/>
</dbReference>
<feature type="region of interest" description="Disordered" evidence="15">
    <location>
        <begin position="25"/>
        <end position="64"/>
    </location>
</feature>
<evidence type="ECO:0000256" key="13">
    <source>
        <dbReference type="ARBA" id="ARBA00023273"/>
    </source>
</evidence>
<comment type="subcellular location">
    <subcellularLocation>
        <location evidence="1">Cytoplasm</location>
        <location evidence="1">Cytoskeleton</location>
        <location evidence="1">Cilium axoneme</location>
    </subcellularLocation>
</comment>
<dbReference type="EMBL" id="LUCH01004044">
    <property type="protein sequence ID" value="KAF5399455.1"/>
    <property type="molecule type" value="Genomic_DNA"/>
</dbReference>
<evidence type="ECO:0000259" key="20">
    <source>
        <dbReference type="Pfam" id="PF17857"/>
    </source>
</evidence>
<name>A0A8J4SXR6_9TREM</name>
<dbReference type="GO" id="GO:0005874">
    <property type="term" value="C:microtubule"/>
    <property type="evidence" value="ECO:0007669"/>
    <property type="project" value="UniProtKB-KW"/>
</dbReference>
<feature type="compositionally biased region" description="Gly residues" evidence="15">
    <location>
        <begin position="42"/>
        <end position="54"/>
    </location>
</feature>
<evidence type="ECO:0000256" key="7">
    <source>
        <dbReference type="ARBA" id="ARBA00022840"/>
    </source>
</evidence>
<keyword evidence="3" id="KW-0963">Cytoplasm</keyword>
<evidence type="ECO:0000256" key="8">
    <source>
        <dbReference type="ARBA" id="ARBA00023017"/>
    </source>
</evidence>
<feature type="compositionally biased region" description="Low complexity" evidence="15">
    <location>
        <begin position="55"/>
        <end position="64"/>
    </location>
</feature>
<dbReference type="InterPro" id="IPR041466">
    <property type="entry name" value="Dynein_AAA5_ext"/>
</dbReference>
<dbReference type="PANTHER" id="PTHR22878">
    <property type="entry name" value="DYNEIN HEAVY CHAIN 6, AXONEMAL-LIKE-RELATED"/>
    <property type="match status" value="1"/>
</dbReference>
<evidence type="ECO:0000256" key="2">
    <source>
        <dbReference type="ARBA" id="ARBA00008887"/>
    </source>
</evidence>
<dbReference type="InterPro" id="IPR035706">
    <property type="entry name" value="AAA_9"/>
</dbReference>
<dbReference type="InterPro" id="IPR041589">
    <property type="entry name" value="DNAH3_AAA_lid_1"/>
</dbReference>
<dbReference type="Gene3D" id="6.10.140.1060">
    <property type="match status" value="1"/>
</dbReference>
<keyword evidence="10" id="KW-0969">Cilium</keyword>
<dbReference type="Pfam" id="PF12775">
    <property type="entry name" value="AAA_7"/>
    <property type="match status" value="1"/>
</dbReference>
<feature type="coiled-coil region" evidence="14">
    <location>
        <begin position="1119"/>
        <end position="1188"/>
    </location>
</feature>
<feature type="compositionally biased region" description="Polar residues" evidence="15">
    <location>
        <begin position="143"/>
        <end position="157"/>
    </location>
</feature>
<dbReference type="OrthoDB" id="10251809at2759"/>
<evidence type="ECO:0000256" key="11">
    <source>
        <dbReference type="ARBA" id="ARBA00023175"/>
    </source>
</evidence>
<evidence type="ECO:0000259" key="19">
    <source>
        <dbReference type="Pfam" id="PF17852"/>
    </source>
</evidence>